<dbReference type="KEGG" id="ssck:SPSK_04690"/>
<proteinExistence type="predicted"/>
<dbReference type="EMBL" id="AXCR01000010">
    <property type="protein sequence ID" value="KJR83181.1"/>
    <property type="molecule type" value="Genomic_DNA"/>
</dbReference>
<gene>
    <name evidence="1" type="ORF">SPSK_04690</name>
</gene>
<name>A0A0F2M4S0_SPOSC</name>
<evidence type="ECO:0000313" key="1">
    <source>
        <dbReference type="EMBL" id="KJR83181.1"/>
    </source>
</evidence>
<dbReference type="Proteomes" id="UP000033710">
    <property type="component" value="Unassembled WGS sequence"/>
</dbReference>
<protein>
    <submittedName>
        <fullName evidence="1">Uncharacterized protein</fullName>
    </submittedName>
</protein>
<reference evidence="1 2" key="1">
    <citation type="journal article" date="2014" name="BMC Genomics">
        <title>Comparative genomics of the major fungal agents of human and animal Sporotrichosis: Sporothrix schenckii and Sporothrix brasiliensis.</title>
        <authorList>
            <person name="Teixeira M.M."/>
            <person name="de Almeida L.G."/>
            <person name="Kubitschek-Barreira P."/>
            <person name="Alves F.L."/>
            <person name="Kioshima E.S."/>
            <person name="Abadio A.K."/>
            <person name="Fernandes L."/>
            <person name="Derengowski L.S."/>
            <person name="Ferreira K.S."/>
            <person name="Souza R.C."/>
            <person name="Ruiz J.C."/>
            <person name="de Andrade N.C."/>
            <person name="Paes H.C."/>
            <person name="Nicola A.M."/>
            <person name="Albuquerque P."/>
            <person name="Gerber A.L."/>
            <person name="Martins V.P."/>
            <person name="Peconick L.D."/>
            <person name="Neto A.V."/>
            <person name="Chaucanez C.B."/>
            <person name="Silva P.A."/>
            <person name="Cunha O.L."/>
            <person name="de Oliveira F.F."/>
            <person name="dos Santos T.C."/>
            <person name="Barros A.L."/>
            <person name="Soares M.A."/>
            <person name="de Oliveira L.M."/>
            <person name="Marini M.M."/>
            <person name="Villalobos-Duno H."/>
            <person name="Cunha M.M."/>
            <person name="de Hoog S."/>
            <person name="da Silveira J.F."/>
            <person name="Henrissat B."/>
            <person name="Nino-Vega G.A."/>
            <person name="Cisalpino P.S."/>
            <person name="Mora-Montes H.M."/>
            <person name="Almeida S.R."/>
            <person name="Stajich J.E."/>
            <person name="Lopes-Bezerra L.M."/>
            <person name="Vasconcelos A.T."/>
            <person name="Felipe M.S."/>
        </authorList>
    </citation>
    <scope>NUCLEOTIDE SEQUENCE [LARGE SCALE GENOMIC DNA]</scope>
    <source>
        <strain evidence="1 2">1099-18</strain>
    </source>
</reference>
<dbReference type="VEuPathDB" id="FungiDB:SPSK_04690"/>
<organism evidence="1 2">
    <name type="scientific">Sporothrix schenckii 1099-18</name>
    <dbReference type="NCBI Taxonomy" id="1397361"/>
    <lineage>
        <taxon>Eukaryota</taxon>
        <taxon>Fungi</taxon>
        <taxon>Dikarya</taxon>
        <taxon>Ascomycota</taxon>
        <taxon>Pezizomycotina</taxon>
        <taxon>Sordariomycetes</taxon>
        <taxon>Sordariomycetidae</taxon>
        <taxon>Ophiostomatales</taxon>
        <taxon>Ophiostomataceae</taxon>
        <taxon>Sporothrix</taxon>
    </lineage>
</organism>
<comment type="caution">
    <text evidence="1">The sequence shown here is derived from an EMBL/GenBank/DDBJ whole genome shotgun (WGS) entry which is preliminary data.</text>
</comment>
<dbReference type="AlphaFoldDB" id="A0A0F2M4S0"/>
<sequence>MAVMLAAEPESSRICNSPSIEQTARPPSLWSTWYVQTGKWRAHVYRLRCGGRSIASIPANNYALVESMKWETHAAARRFASRRASPSQ</sequence>
<accession>A0A0F2M4S0</accession>
<dbReference type="RefSeq" id="XP_016585857.1">
    <property type="nucleotide sequence ID" value="XM_016731489.1"/>
</dbReference>
<reference evidence="1 2" key="2">
    <citation type="journal article" date="2015" name="Eukaryot. Cell">
        <title>Asexual propagation of a virulent clone complex in a human and feline outbreak of sporotrichosis.</title>
        <authorList>
            <person name="Teixeira Mde M."/>
            <person name="Rodrigues A.M."/>
            <person name="Tsui C.K."/>
            <person name="de Almeida L.G."/>
            <person name="Van Diepeningen A.D."/>
            <person name="van den Ende B.G."/>
            <person name="Fernandes G.F."/>
            <person name="Kano R."/>
            <person name="Hamelin R.C."/>
            <person name="Lopes-Bezerra L.M."/>
            <person name="Vasconcelos A.T."/>
            <person name="de Hoog S."/>
            <person name="de Camargo Z.P."/>
            <person name="Felipe M.S."/>
        </authorList>
    </citation>
    <scope>NUCLEOTIDE SEQUENCE [LARGE SCALE GENOMIC DNA]</scope>
    <source>
        <strain evidence="1 2">1099-18</strain>
    </source>
</reference>
<dbReference type="GeneID" id="27666766"/>
<evidence type="ECO:0000313" key="2">
    <source>
        <dbReference type="Proteomes" id="UP000033710"/>
    </source>
</evidence>